<keyword evidence="3" id="KW-1185">Reference proteome</keyword>
<dbReference type="EMBL" id="BRXW01000424">
    <property type="protein sequence ID" value="GMH53318.1"/>
    <property type="molecule type" value="Genomic_DNA"/>
</dbReference>
<comment type="caution">
    <text evidence="2">The sequence shown here is derived from an EMBL/GenBank/DDBJ whole genome shotgun (WGS) entry which is preliminary data.</text>
</comment>
<organism evidence="2 3">
    <name type="scientific">Triparma laevis f. longispina</name>
    <dbReference type="NCBI Taxonomy" id="1714387"/>
    <lineage>
        <taxon>Eukaryota</taxon>
        <taxon>Sar</taxon>
        <taxon>Stramenopiles</taxon>
        <taxon>Ochrophyta</taxon>
        <taxon>Bolidophyceae</taxon>
        <taxon>Parmales</taxon>
        <taxon>Triparmaceae</taxon>
        <taxon>Triparma</taxon>
    </lineage>
</organism>
<feature type="coiled-coil region" evidence="1">
    <location>
        <begin position="230"/>
        <end position="257"/>
    </location>
</feature>
<evidence type="ECO:0000313" key="3">
    <source>
        <dbReference type="Proteomes" id="UP001165122"/>
    </source>
</evidence>
<reference evidence="3" key="1">
    <citation type="journal article" date="2023" name="Commun. Biol.">
        <title>Genome analysis of Parmales, the sister group of diatoms, reveals the evolutionary specialization of diatoms from phago-mixotrophs to photoautotrophs.</title>
        <authorList>
            <person name="Ban H."/>
            <person name="Sato S."/>
            <person name="Yoshikawa S."/>
            <person name="Yamada K."/>
            <person name="Nakamura Y."/>
            <person name="Ichinomiya M."/>
            <person name="Sato N."/>
            <person name="Blanc-Mathieu R."/>
            <person name="Endo H."/>
            <person name="Kuwata A."/>
            <person name="Ogata H."/>
        </authorList>
    </citation>
    <scope>NUCLEOTIDE SEQUENCE [LARGE SCALE GENOMIC DNA]</scope>
    <source>
        <strain evidence="3">NIES 3700</strain>
    </source>
</reference>
<accession>A0A9W6ZLP5</accession>
<name>A0A9W6ZLP5_9STRA</name>
<keyword evidence="1" id="KW-0175">Coiled coil</keyword>
<dbReference type="Proteomes" id="UP001165122">
    <property type="component" value="Unassembled WGS sequence"/>
</dbReference>
<sequence length="272" mass="30751">MREAIVAPVENCVTIHDLCKAFDLDASYYEYEKFGQEVTLKDPLYKFPDDTADEHTLMKTRIGPLKGYERALTKEKEGVEESGSEWTGLRDLNRVTFEFEGPLILTLVYKALTKKFKVSGLKNKFEDIMTTVYKQPPDIHMNIDLGLEGNPGWLVEVQLMFASILTVKKELHKFYNVVRARFSEPVLDPLFSLADTLSKQVEGEKKDLKKTLASIKMADQLNSELTTSGHSNSSEALEKALAELKKIKAENASLKKMMTDAVIQFTETLSVD</sequence>
<evidence type="ECO:0000313" key="2">
    <source>
        <dbReference type="EMBL" id="GMH53318.1"/>
    </source>
</evidence>
<evidence type="ECO:0000256" key="1">
    <source>
        <dbReference type="SAM" id="Coils"/>
    </source>
</evidence>
<protein>
    <submittedName>
        <fullName evidence="2">Uncharacterized protein</fullName>
    </submittedName>
</protein>
<proteinExistence type="predicted"/>
<dbReference type="AlphaFoldDB" id="A0A9W6ZLP5"/>
<gene>
    <name evidence="2" type="ORF">TrLO_g12194</name>
</gene>
<dbReference type="OrthoDB" id="10610102at2759"/>